<dbReference type="InterPro" id="IPR038619">
    <property type="entry name" value="MraZ_sf"/>
</dbReference>
<evidence type="ECO:0000313" key="10">
    <source>
        <dbReference type="Proteomes" id="UP000192761"/>
    </source>
</evidence>
<dbReference type="InterPro" id="IPR037914">
    <property type="entry name" value="SpoVT-AbrB_sf"/>
</dbReference>
<comment type="similarity">
    <text evidence="7">Belongs to the MraZ family.</text>
</comment>
<evidence type="ECO:0000256" key="2">
    <source>
        <dbReference type="ARBA" id="ARBA00022490"/>
    </source>
</evidence>
<evidence type="ECO:0000256" key="6">
    <source>
        <dbReference type="ARBA" id="ARBA00023163"/>
    </source>
</evidence>
<dbReference type="GO" id="GO:0003700">
    <property type="term" value="F:DNA-binding transcription factor activity"/>
    <property type="evidence" value="ECO:0007669"/>
    <property type="project" value="UniProtKB-UniRule"/>
</dbReference>
<evidence type="ECO:0000256" key="5">
    <source>
        <dbReference type="ARBA" id="ARBA00023125"/>
    </source>
</evidence>
<dbReference type="InterPro" id="IPR020603">
    <property type="entry name" value="MraZ_dom"/>
</dbReference>
<dbReference type="InterPro" id="IPR035642">
    <property type="entry name" value="MraZ_N"/>
</dbReference>
<proteinExistence type="inferred from homology"/>
<dbReference type="CDD" id="cd16321">
    <property type="entry name" value="MraZ_C"/>
    <property type="match status" value="1"/>
</dbReference>
<dbReference type="GO" id="GO:0000976">
    <property type="term" value="F:transcription cis-regulatory region binding"/>
    <property type="evidence" value="ECO:0007669"/>
    <property type="project" value="TreeGrafter"/>
</dbReference>
<evidence type="ECO:0000256" key="3">
    <source>
        <dbReference type="ARBA" id="ARBA00022737"/>
    </source>
</evidence>
<dbReference type="CDD" id="cd16320">
    <property type="entry name" value="MraZ_N"/>
    <property type="match status" value="1"/>
</dbReference>
<evidence type="ECO:0000256" key="7">
    <source>
        <dbReference type="HAMAP-Rule" id="MF_01008"/>
    </source>
</evidence>
<dbReference type="InterPro" id="IPR007159">
    <property type="entry name" value="SpoVT-AbrB_dom"/>
</dbReference>
<comment type="subcellular location">
    <subcellularLocation>
        <location evidence="7">Cytoplasm</location>
        <location evidence="7">Nucleoid</location>
    </subcellularLocation>
</comment>
<dbReference type="PROSITE" id="PS51740">
    <property type="entry name" value="SPOVT_ABRB"/>
    <property type="match status" value="2"/>
</dbReference>
<sequence>MGVATLNLDSKGRLAIPAKHRDLLSAKSAGRLVLTIDPAGCLLLYAEPDWLPVRDRLNQLSGAQAQLRRFVVGNAEELDMDSAGRILVPQRLRQLTGLEKTIAFVDIGNKFELWDEGKWTEKDLSVLAINDDDREQLMEGVVL</sequence>
<keyword evidence="6 7" id="KW-0804">Transcription</keyword>
<comment type="subunit">
    <text evidence="7">Forms oligomers.</text>
</comment>
<gene>
    <name evidence="7" type="primary">mraZ</name>
    <name evidence="9" type="ORF">SAMN02745857_02585</name>
</gene>
<dbReference type="HAMAP" id="MF_01008">
    <property type="entry name" value="MraZ"/>
    <property type="match status" value="1"/>
</dbReference>
<name>A0A1W1XT19_9NEIS</name>
<dbReference type="GO" id="GO:0005737">
    <property type="term" value="C:cytoplasm"/>
    <property type="evidence" value="ECO:0007669"/>
    <property type="project" value="UniProtKB-UniRule"/>
</dbReference>
<reference evidence="9 10" key="1">
    <citation type="submission" date="2017-04" db="EMBL/GenBank/DDBJ databases">
        <authorList>
            <person name="Afonso C.L."/>
            <person name="Miller P.J."/>
            <person name="Scott M.A."/>
            <person name="Spackman E."/>
            <person name="Goraichik I."/>
            <person name="Dimitrov K.M."/>
            <person name="Suarez D.L."/>
            <person name="Swayne D.E."/>
        </authorList>
    </citation>
    <scope>NUCLEOTIDE SEQUENCE [LARGE SCALE GENOMIC DNA]</scope>
    <source>
        <strain evidence="9 10">DSM 23236</strain>
    </source>
</reference>
<feature type="domain" description="SpoVT-AbrB" evidence="8">
    <location>
        <begin position="75"/>
        <end position="118"/>
    </location>
</feature>
<dbReference type="InterPro" id="IPR003444">
    <property type="entry name" value="MraZ"/>
</dbReference>
<dbReference type="RefSeq" id="WP_084091213.1">
    <property type="nucleotide sequence ID" value="NZ_FWXD01000014.1"/>
</dbReference>
<evidence type="ECO:0000313" key="9">
    <source>
        <dbReference type="EMBL" id="SMC26678.1"/>
    </source>
</evidence>
<keyword evidence="3" id="KW-0677">Repeat</keyword>
<accession>A0A1W1XT19</accession>
<keyword evidence="2 7" id="KW-0963">Cytoplasm</keyword>
<dbReference type="SUPFAM" id="SSF89447">
    <property type="entry name" value="AbrB/MazE/MraZ-like"/>
    <property type="match status" value="1"/>
</dbReference>
<dbReference type="InterPro" id="IPR035644">
    <property type="entry name" value="MraZ_C"/>
</dbReference>
<dbReference type="PANTHER" id="PTHR34701">
    <property type="entry name" value="TRANSCRIPTIONAL REGULATOR MRAZ"/>
    <property type="match status" value="1"/>
</dbReference>
<keyword evidence="5 7" id="KW-0238">DNA-binding</keyword>
<dbReference type="Pfam" id="PF02381">
    <property type="entry name" value="MraZ"/>
    <property type="match status" value="2"/>
</dbReference>
<dbReference type="EMBL" id="FWXD01000014">
    <property type="protein sequence ID" value="SMC26678.1"/>
    <property type="molecule type" value="Genomic_DNA"/>
</dbReference>
<dbReference type="PANTHER" id="PTHR34701:SF1">
    <property type="entry name" value="TRANSCRIPTIONAL REGULATOR MRAZ"/>
    <property type="match status" value="1"/>
</dbReference>
<dbReference type="GO" id="GO:2000143">
    <property type="term" value="P:negative regulation of DNA-templated transcription initiation"/>
    <property type="evidence" value="ECO:0007669"/>
    <property type="project" value="TreeGrafter"/>
</dbReference>
<organism evidence="9 10">
    <name type="scientific">Andreprevotia lacus DSM 23236</name>
    <dbReference type="NCBI Taxonomy" id="1121001"/>
    <lineage>
        <taxon>Bacteria</taxon>
        <taxon>Pseudomonadati</taxon>
        <taxon>Pseudomonadota</taxon>
        <taxon>Betaproteobacteria</taxon>
        <taxon>Neisseriales</taxon>
        <taxon>Chitinibacteraceae</taxon>
        <taxon>Andreprevotia</taxon>
    </lineage>
</organism>
<dbReference type="GO" id="GO:0009295">
    <property type="term" value="C:nucleoid"/>
    <property type="evidence" value="ECO:0007669"/>
    <property type="project" value="UniProtKB-SubCell"/>
</dbReference>
<keyword evidence="4 7" id="KW-0805">Transcription regulation</keyword>
<dbReference type="STRING" id="1121001.SAMN02745857_02585"/>
<dbReference type="OrthoDB" id="9807753at2"/>
<keyword evidence="10" id="KW-1185">Reference proteome</keyword>
<dbReference type="Gene3D" id="3.40.1550.20">
    <property type="entry name" value="Transcriptional regulator MraZ domain"/>
    <property type="match status" value="1"/>
</dbReference>
<dbReference type="NCBIfam" id="TIGR00242">
    <property type="entry name" value="division/cell wall cluster transcriptional repressor MraZ"/>
    <property type="match status" value="1"/>
</dbReference>
<dbReference type="Proteomes" id="UP000192761">
    <property type="component" value="Unassembled WGS sequence"/>
</dbReference>
<evidence type="ECO:0000256" key="1">
    <source>
        <dbReference type="ARBA" id="ARBA00013860"/>
    </source>
</evidence>
<protein>
    <recommendedName>
        <fullName evidence="1 7">Transcriptional regulator MraZ</fullName>
    </recommendedName>
</protein>
<evidence type="ECO:0000256" key="4">
    <source>
        <dbReference type="ARBA" id="ARBA00023015"/>
    </source>
</evidence>
<dbReference type="AlphaFoldDB" id="A0A1W1XT19"/>
<feature type="domain" description="SpoVT-AbrB" evidence="8">
    <location>
        <begin position="3"/>
        <end position="49"/>
    </location>
</feature>
<evidence type="ECO:0000259" key="8">
    <source>
        <dbReference type="PROSITE" id="PS51740"/>
    </source>
</evidence>